<comment type="subcellular location">
    <subcellularLocation>
        <location evidence="1">Membrane</location>
        <topology evidence="1">Multi-pass membrane protein</topology>
    </subcellularLocation>
</comment>
<dbReference type="InterPro" id="IPR029044">
    <property type="entry name" value="Nucleotide-diphossugar_trans"/>
</dbReference>
<evidence type="ECO:0000256" key="4">
    <source>
        <dbReference type="ARBA" id="ARBA00022692"/>
    </source>
</evidence>
<dbReference type="RefSeq" id="WP_055657371.1">
    <property type="nucleotide sequence ID" value="NZ_CXST01000002.1"/>
</dbReference>
<dbReference type="GO" id="GO:0005886">
    <property type="term" value="C:plasma membrane"/>
    <property type="evidence" value="ECO:0007669"/>
    <property type="project" value="TreeGrafter"/>
</dbReference>
<evidence type="ECO:0000313" key="8">
    <source>
        <dbReference type="EMBL" id="CTQ44551.1"/>
    </source>
</evidence>
<reference evidence="9" key="1">
    <citation type="submission" date="2015-07" db="EMBL/GenBank/DDBJ databases">
        <authorList>
            <person name="Rodrigo-Torres Lidia"/>
            <person name="Arahal R.David."/>
        </authorList>
    </citation>
    <scope>NUCLEOTIDE SEQUENCE [LARGE SCALE GENOMIC DNA]</scope>
    <source>
        <strain evidence="9">CECT 4801</strain>
    </source>
</reference>
<name>A0A0M6Y6B9_9HYPH</name>
<feature type="transmembrane region" description="Helical" evidence="7">
    <location>
        <begin position="484"/>
        <end position="505"/>
    </location>
</feature>
<keyword evidence="9" id="KW-1185">Reference proteome</keyword>
<dbReference type="PRINTS" id="PR01439">
    <property type="entry name" value="CELLSNTHASEA"/>
</dbReference>
<dbReference type="OrthoDB" id="9806824at2"/>
<keyword evidence="3 8" id="KW-0808">Transferase</keyword>
<evidence type="ECO:0000256" key="2">
    <source>
        <dbReference type="ARBA" id="ARBA00022676"/>
    </source>
</evidence>
<feature type="transmembrane region" description="Helical" evidence="7">
    <location>
        <begin position="38"/>
        <end position="55"/>
    </location>
</feature>
<dbReference type="InterPro" id="IPR050321">
    <property type="entry name" value="Glycosyltr_2/OpgH_subfam"/>
</dbReference>
<feature type="transmembrane region" description="Helical" evidence="7">
    <location>
        <begin position="12"/>
        <end position="31"/>
    </location>
</feature>
<dbReference type="EMBL" id="CXST01000002">
    <property type="protein sequence ID" value="CTQ44551.1"/>
    <property type="molecule type" value="Genomic_DNA"/>
</dbReference>
<dbReference type="GO" id="GO:0006011">
    <property type="term" value="P:UDP-alpha-D-glucose metabolic process"/>
    <property type="evidence" value="ECO:0007669"/>
    <property type="project" value="InterPro"/>
</dbReference>
<dbReference type="GO" id="GO:0016760">
    <property type="term" value="F:cellulose synthase (UDP-forming) activity"/>
    <property type="evidence" value="ECO:0007669"/>
    <property type="project" value="UniProtKB-EC"/>
</dbReference>
<proteinExistence type="predicted"/>
<accession>A0A0M6Y6B9</accession>
<dbReference type="EC" id="2.4.1.12" evidence="8"/>
<keyword evidence="5 7" id="KW-1133">Transmembrane helix</keyword>
<dbReference type="SUPFAM" id="SSF53448">
    <property type="entry name" value="Nucleotide-diphospho-sugar transferases"/>
    <property type="match status" value="1"/>
</dbReference>
<dbReference type="STRING" id="187304.B0E33_08300"/>
<keyword evidence="2 8" id="KW-0328">Glycosyltransferase</keyword>
<evidence type="ECO:0000256" key="1">
    <source>
        <dbReference type="ARBA" id="ARBA00004141"/>
    </source>
</evidence>
<evidence type="ECO:0000256" key="7">
    <source>
        <dbReference type="SAM" id="Phobius"/>
    </source>
</evidence>
<dbReference type="PANTHER" id="PTHR43867">
    <property type="entry name" value="CELLULOSE SYNTHASE CATALYTIC SUBUNIT A [UDP-FORMING]"/>
    <property type="match status" value="1"/>
</dbReference>
<dbReference type="InterPro" id="IPR003919">
    <property type="entry name" value="Cell_synth_A"/>
</dbReference>
<evidence type="ECO:0000313" key="9">
    <source>
        <dbReference type="Proteomes" id="UP000048926"/>
    </source>
</evidence>
<feature type="transmembrane region" description="Helical" evidence="7">
    <location>
        <begin position="520"/>
        <end position="541"/>
    </location>
</feature>
<dbReference type="CDD" id="cd06421">
    <property type="entry name" value="CESA_CelA_like"/>
    <property type="match status" value="1"/>
</dbReference>
<dbReference type="AlphaFoldDB" id="A0A0M6Y6B9"/>
<organism evidence="8 9">
    <name type="scientific">Roseibium aggregatum</name>
    <dbReference type="NCBI Taxonomy" id="187304"/>
    <lineage>
        <taxon>Bacteria</taxon>
        <taxon>Pseudomonadati</taxon>
        <taxon>Pseudomonadota</taxon>
        <taxon>Alphaproteobacteria</taxon>
        <taxon>Hyphomicrobiales</taxon>
        <taxon>Stappiaceae</taxon>
        <taxon>Roseibium</taxon>
    </lineage>
</organism>
<feature type="transmembrane region" description="Helical" evidence="7">
    <location>
        <begin position="75"/>
        <end position="95"/>
    </location>
</feature>
<gene>
    <name evidence="8" type="primary">bcsA_2</name>
    <name evidence="8" type="ORF">LAL4801_02995</name>
</gene>
<keyword evidence="6 7" id="KW-0472">Membrane</keyword>
<evidence type="ECO:0000256" key="6">
    <source>
        <dbReference type="ARBA" id="ARBA00023136"/>
    </source>
</evidence>
<feature type="transmembrane region" description="Helical" evidence="7">
    <location>
        <begin position="376"/>
        <end position="398"/>
    </location>
</feature>
<evidence type="ECO:0000256" key="3">
    <source>
        <dbReference type="ARBA" id="ARBA00022679"/>
    </source>
</evidence>
<dbReference type="Proteomes" id="UP000048926">
    <property type="component" value="Unassembled WGS sequence"/>
</dbReference>
<dbReference type="PANTHER" id="PTHR43867:SF2">
    <property type="entry name" value="CELLULOSE SYNTHASE CATALYTIC SUBUNIT A [UDP-FORMING]"/>
    <property type="match status" value="1"/>
</dbReference>
<dbReference type="Gene3D" id="3.90.550.10">
    <property type="entry name" value="Spore Coat Polysaccharide Biosynthesis Protein SpsA, Chain A"/>
    <property type="match status" value="1"/>
</dbReference>
<feature type="transmembrane region" description="Helical" evidence="7">
    <location>
        <begin position="418"/>
        <end position="438"/>
    </location>
</feature>
<dbReference type="Pfam" id="PF13641">
    <property type="entry name" value="Glyco_tranf_2_3"/>
    <property type="match status" value="1"/>
</dbReference>
<protein>
    <submittedName>
        <fullName evidence="8">Cellulose synthase catalytic subunit [UDP-forming]</fullName>
        <ecNumber evidence="8">2.4.1.12</ecNumber>
    </submittedName>
</protein>
<evidence type="ECO:0000256" key="5">
    <source>
        <dbReference type="ARBA" id="ARBA00022989"/>
    </source>
</evidence>
<sequence length="659" mass="74605">MFPVLYLSDTVSSIVQLNLVLALGMLVPLLLSREKTWHRALLFAVCAVLTARYLYWRAAYTLAPLDLTLDCLASWSFFAIECAACLSSLSAFLILSRHRDRKQEADRQQDWWEPEPAPKVAVLIPTYNEERDVLERTIVGALALDYPDFSVHVLDDSRRDWLKDYCVAQGVTYVSRPENTGAKAGNMNHALRQMAEEDTAPSFIAVLDADFVPHSNFLKRTVALLKDEKVGLVQTPQHFFNSDPIQHNLGLSRSYPDEQRFFFDYLQPSRDAWGIAFCCGTSSVIRWNALQKIGWFSTESITEDFLLTLCLKDAGYNTVYLNEALSEGLAPEGLKEYISQRARWCLGMMQIARSRFGPFSDNRLGLADRWSVIDSVLYWTTNFPFRIAILVYPLLYWYFNIMVVDATLQEVLRYFGTYYLWILITLNFVSGGLVVPIVNDISQLLGAVPITRAAFTGLFFPKGHPFSVTAKGGDRSRVVVQWRLIGLFGTFFLLTIIGLLLGIISDHFAYNDAGDGKLVIMFWTFYNLIVLGVTMIVCVELPRREIHFQDKPERAILHSDTGRTRVWIVGLTQNSVRIRGAAIHDDTPVRIEIDGVGIVNAIVTMPDDDGARLLLEPQPEQHEALLRRFYTTGEAPGVTKTRYRALLGDLAQRLSAPQR</sequence>
<keyword evidence="4 7" id="KW-0812">Transmembrane</keyword>
<dbReference type="GO" id="GO:0035438">
    <property type="term" value="F:cyclic-di-GMP binding"/>
    <property type="evidence" value="ECO:0007669"/>
    <property type="project" value="InterPro"/>
</dbReference>